<dbReference type="AlphaFoldDB" id="A0A1C6RT16"/>
<proteinExistence type="predicted"/>
<evidence type="ECO:0000313" key="2">
    <source>
        <dbReference type="Proteomes" id="UP000198959"/>
    </source>
</evidence>
<accession>A0A1C6RT16</accession>
<organism evidence="1 2">
    <name type="scientific">Micromonospora pallida</name>
    <dbReference type="NCBI Taxonomy" id="145854"/>
    <lineage>
        <taxon>Bacteria</taxon>
        <taxon>Bacillati</taxon>
        <taxon>Actinomycetota</taxon>
        <taxon>Actinomycetes</taxon>
        <taxon>Micromonosporales</taxon>
        <taxon>Micromonosporaceae</taxon>
        <taxon>Micromonospora</taxon>
    </lineage>
</organism>
<dbReference type="EMBL" id="FMHW01000002">
    <property type="protein sequence ID" value="SCL20349.1"/>
    <property type="molecule type" value="Genomic_DNA"/>
</dbReference>
<keyword evidence="2" id="KW-1185">Reference proteome</keyword>
<evidence type="ECO:0000313" key="1">
    <source>
        <dbReference type="EMBL" id="SCL20349.1"/>
    </source>
</evidence>
<dbReference type="Proteomes" id="UP000198959">
    <property type="component" value="Unassembled WGS sequence"/>
</dbReference>
<dbReference type="STRING" id="145854.GA0074692_0847"/>
<sequence>MSKSSLAALGEQVAAGWWALSDSAHHPDVS</sequence>
<gene>
    <name evidence="1" type="ORF">GA0074692_0847</name>
</gene>
<protein>
    <submittedName>
        <fullName evidence="1">Uncharacterized protein</fullName>
    </submittedName>
</protein>
<reference evidence="2" key="1">
    <citation type="submission" date="2016-06" db="EMBL/GenBank/DDBJ databases">
        <authorList>
            <person name="Varghese N."/>
            <person name="Submissions Spin"/>
        </authorList>
    </citation>
    <scope>NUCLEOTIDE SEQUENCE [LARGE SCALE GENOMIC DNA]</scope>
    <source>
        <strain evidence="2">DSM 43817</strain>
    </source>
</reference>
<name>A0A1C6RT16_9ACTN</name>